<keyword evidence="4" id="KW-1185">Reference proteome</keyword>
<dbReference type="SUPFAM" id="SSF52540">
    <property type="entry name" value="P-loop containing nucleoside triphosphate hydrolases"/>
    <property type="match status" value="1"/>
</dbReference>
<dbReference type="InterPro" id="IPR005158">
    <property type="entry name" value="BTAD"/>
</dbReference>
<evidence type="ECO:0000256" key="1">
    <source>
        <dbReference type="SAM" id="MobiDB-lite"/>
    </source>
</evidence>
<dbReference type="Gene3D" id="1.25.40.10">
    <property type="entry name" value="Tetratricopeptide repeat domain"/>
    <property type="match status" value="3"/>
</dbReference>
<dbReference type="InterPro" id="IPR011990">
    <property type="entry name" value="TPR-like_helical_dom_sf"/>
</dbReference>
<dbReference type="Gene3D" id="1.10.10.10">
    <property type="entry name" value="Winged helix-like DNA-binding domain superfamily/Winged helix DNA-binding domain"/>
    <property type="match status" value="1"/>
</dbReference>
<dbReference type="InterPro" id="IPR027417">
    <property type="entry name" value="P-loop_NTPase"/>
</dbReference>
<gene>
    <name evidence="3" type="ORF">CBQ26_07660</name>
</gene>
<dbReference type="Proteomes" id="UP000197208">
    <property type="component" value="Unassembled WGS sequence"/>
</dbReference>
<comment type="caution">
    <text evidence="3">The sequence shown here is derived from an EMBL/GenBank/DDBJ whole genome shotgun (WGS) entry which is preliminary data.</text>
</comment>
<evidence type="ECO:0000313" key="4">
    <source>
        <dbReference type="Proteomes" id="UP000197208"/>
    </source>
</evidence>
<name>A0A246BMF9_9DEIO</name>
<dbReference type="AlphaFoldDB" id="A0A246BMF9"/>
<accession>A0A246BMF9</accession>
<dbReference type="InterPro" id="IPR051677">
    <property type="entry name" value="AfsR-DnrI-RedD_regulator"/>
</dbReference>
<feature type="region of interest" description="Disordered" evidence="1">
    <location>
        <begin position="1"/>
        <end position="22"/>
    </location>
</feature>
<dbReference type="InterPro" id="IPR036388">
    <property type="entry name" value="WH-like_DNA-bd_sf"/>
</dbReference>
<dbReference type="SMART" id="SM01043">
    <property type="entry name" value="BTAD"/>
    <property type="match status" value="1"/>
</dbReference>
<dbReference type="SUPFAM" id="SSF48452">
    <property type="entry name" value="TPR-like"/>
    <property type="match status" value="1"/>
</dbReference>
<reference evidence="3 4" key="1">
    <citation type="submission" date="2017-05" db="EMBL/GenBank/DDBJ databases">
        <title>De novo genome assembly of Deniococcus indicus strain DR1.</title>
        <authorList>
            <person name="Chauhan D."/>
            <person name="Yennamalli R.M."/>
            <person name="Priyadarshini R."/>
        </authorList>
    </citation>
    <scope>NUCLEOTIDE SEQUENCE [LARGE SCALE GENOMIC DNA]</scope>
    <source>
        <strain evidence="3 4">DR1</strain>
    </source>
</reference>
<dbReference type="GO" id="GO:0016887">
    <property type="term" value="F:ATP hydrolysis activity"/>
    <property type="evidence" value="ECO:0007669"/>
    <property type="project" value="InterPro"/>
</dbReference>
<evidence type="ECO:0000259" key="2">
    <source>
        <dbReference type="SMART" id="SM01043"/>
    </source>
</evidence>
<evidence type="ECO:0000313" key="3">
    <source>
        <dbReference type="EMBL" id="OWL96859.1"/>
    </source>
</evidence>
<feature type="region of interest" description="Disordered" evidence="1">
    <location>
        <begin position="736"/>
        <end position="762"/>
    </location>
</feature>
<protein>
    <recommendedName>
        <fullName evidence="2">Bacterial transcriptional activator domain-containing protein</fullName>
    </recommendedName>
</protein>
<proteinExistence type="predicted"/>
<dbReference type="RefSeq" id="WP_088248056.1">
    <property type="nucleotide sequence ID" value="NZ_NHMK01000010.1"/>
</dbReference>
<dbReference type="OrthoDB" id="51149at2"/>
<dbReference type="Pfam" id="PF13604">
    <property type="entry name" value="AAA_30"/>
    <property type="match status" value="1"/>
</dbReference>
<dbReference type="EMBL" id="NHMK01000010">
    <property type="protein sequence ID" value="OWL96859.1"/>
    <property type="molecule type" value="Genomic_DNA"/>
</dbReference>
<sequence>MTIPLFPHRPDRSQQGPTPLPHEITRTHLLADLTRHDRRIAALIAPAGYGKTTLLGQLARAAHAAGQAVAWLTLTHDEADPARLAQELARTCGSLPDFRGERYRASAGLSQEAAFTALARDLNDLPHHLLLIVDQTEMLGGTAGACLGTFLASLGEGHRSAVAGFDLTHLRLGRVLARGGVHLLGAGHLAFTDGEAEQFLSRYPDAPPSPERWPLGLALHAAASESGSTLTPQAYQSELLAALPAQLDDLLDAAATLPSWSTAEFHALGVTPPADWAQRLLGAGLMLRLHGDGTVRPHEVLVAALRARLDGRPDASAALTRRAAQRAEQQRRPLDAARLYVQAGDAASAAELAHRHAPSLEEQGAFDVLRRLLDTLPPECLDAPLRLRLGLCLLHAGDVTRAETALRDLQDRPDTRPGALFLLSVIASRRGDSARQLRLAGQGLDAGPDDRLRTRLLRVQASALNVLGQQEQAREVTHAALTLATDTAQHGEQAHLLALLSGLNAFTRTPLPEREAVVRAGLRAYERAGLHAGRARLHASLAHLHRLQGQLQEAHDELLSAQKLEQISPGPDSCLIHEELGDLRRCQGQDGEARAAYAQAMQHAELHGVTYVQASLAYKLAELARQAGQPAAARTWLAQARSWRVEHPNSWNTRAAHLHEGILAAQTGQTAAALAHLQDALHSRLDLEEQVRAHAWLAQLTPDTDPAHTHYRRELTVLLALLGSACVLRADQPHLSQPATAGSHEPDSPAPRRAPHPSPTAAGVTLDVRLLGGGVQADVNGAPLRLAHSKPAELLAWLALHGPSTREQLVDALTDGGTEQRHVDYVKISVRRLRATLSETPGVSFNPVEFHAGQYRLSPQFTLRVDAHAVQTARQSHDPVTLLQALDAYTGPLLPQVESSWAGDLRLELEEDAIGCALRLAELVHGTDPELAARACRHALSIDPFQQEATRLLVSLTRSAGGHEAARHLERVCQRRLDHQLSA</sequence>
<dbReference type="Gene3D" id="3.40.50.300">
    <property type="entry name" value="P-loop containing nucleotide triphosphate hydrolases"/>
    <property type="match status" value="1"/>
</dbReference>
<dbReference type="PANTHER" id="PTHR35807">
    <property type="entry name" value="TRANSCRIPTIONAL REGULATOR REDD-RELATED"/>
    <property type="match status" value="1"/>
</dbReference>
<feature type="domain" description="Bacterial transcriptional activator" evidence="2">
    <location>
        <begin position="865"/>
        <end position="981"/>
    </location>
</feature>
<organism evidence="3 4">
    <name type="scientific">Deinococcus indicus</name>
    <dbReference type="NCBI Taxonomy" id="223556"/>
    <lineage>
        <taxon>Bacteria</taxon>
        <taxon>Thermotogati</taxon>
        <taxon>Deinococcota</taxon>
        <taxon>Deinococci</taxon>
        <taxon>Deinococcales</taxon>
        <taxon>Deinococcaceae</taxon>
        <taxon>Deinococcus</taxon>
    </lineage>
</organism>